<accession>A0A845BJ10</accession>
<evidence type="ECO:0000313" key="8">
    <source>
        <dbReference type="EMBL" id="MXR36179.1"/>
    </source>
</evidence>
<dbReference type="PANTHER" id="PTHR12992">
    <property type="entry name" value="NUDIX HYDROLASE"/>
    <property type="match status" value="1"/>
</dbReference>
<dbReference type="SUPFAM" id="SSF55811">
    <property type="entry name" value="Nudix"/>
    <property type="match status" value="1"/>
</dbReference>
<dbReference type="PROSITE" id="PS51462">
    <property type="entry name" value="NUDIX"/>
    <property type="match status" value="1"/>
</dbReference>
<evidence type="ECO:0000256" key="6">
    <source>
        <dbReference type="ARBA" id="ARBA00023211"/>
    </source>
</evidence>
<dbReference type="InterPro" id="IPR015797">
    <property type="entry name" value="NUDIX_hydrolase-like_dom_sf"/>
</dbReference>
<evidence type="ECO:0000259" key="7">
    <source>
        <dbReference type="PROSITE" id="PS51462"/>
    </source>
</evidence>
<proteinExistence type="predicted"/>
<keyword evidence="3" id="KW-0479">Metal-binding</keyword>
<evidence type="ECO:0000256" key="1">
    <source>
        <dbReference type="ARBA" id="ARBA00001936"/>
    </source>
</evidence>
<evidence type="ECO:0000256" key="2">
    <source>
        <dbReference type="ARBA" id="ARBA00001946"/>
    </source>
</evidence>
<dbReference type="AlphaFoldDB" id="A0A845BJ10"/>
<sequence>MNPVHHGLRPDYPATAEDAHGWLSLCMARAARPVRPEFAQGFPAHVALRAAAVLIAILWHAQGPSILLTRRTEALKSHAGQISFPGGKVDADDASVMDAALREAWEEVGLAQDSVSVVGEMEVYPTLSGFAIHPVVGIITPPVSLVPEPGEVAEIFELPLARALDLSAYQRHAFNRGGVVGEYYSLTHEEHFIWGATAGMLHQLAVRLA</sequence>
<dbReference type="NCBIfam" id="NF007980">
    <property type="entry name" value="PRK10707.1"/>
    <property type="match status" value="1"/>
</dbReference>
<keyword evidence="5" id="KW-0460">Magnesium</keyword>
<dbReference type="InterPro" id="IPR000086">
    <property type="entry name" value="NUDIX_hydrolase_dom"/>
</dbReference>
<reference evidence="8 9" key="1">
    <citation type="submission" date="2019-12" db="EMBL/GenBank/DDBJ databases">
        <title>Neisseriaceae gen. nov. sp. Genome sequencing and assembly.</title>
        <authorList>
            <person name="Liu Z."/>
            <person name="Li A."/>
        </authorList>
    </citation>
    <scope>NUCLEOTIDE SEQUENCE [LARGE SCALE GENOMIC DNA]</scope>
    <source>
        <strain evidence="8 9">B2N2-7</strain>
    </source>
</reference>
<keyword evidence="9" id="KW-1185">Reference proteome</keyword>
<dbReference type="InterPro" id="IPR045121">
    <property type="entry name" value="CoAse"/>
</dbReference>
<dbReference type="Proteomes" id="UP000467214">
    <property type="component" value="Unassembled WGS sequence"/>
</dbReference>
<dbReference type="GO" id="GO:0010945">
    <property type="term" value="F:coenzyme A diphosphatase activity"/>
    <property type="evidence" value="ECO:0007669"/>
    <property type="project" value="InterPro"/>
</dbReference>
<name>A0A845BJ10_9NEIS</name>
<gene>
    <name evidence="8" type="ORF">GQF02_04210</name>
</gene>
<evidence type="ECO:0000313" key="9">
    <source>
        <dbReference type="Proteomes" id="UP000467214"/>
    </source>
</evidence>
<dbReference type="EMBL" id="WSSB01000003">
    <property type="protein sequence ID" value="MXR36179.1"/>
    <property type="molecule type" value="Genomic_DNA"/>
</dbReference>
<evidence type="ECO:0000256" key="3">
    <source>
        <dbReference type="ARBA" id="ARBA00022723"/>
    </source>
</evidence>
<organism evidence="8 9">
    <name type="scientific">Craterilacuibacter sinensis</name>
    <dbReference type="NCBI Taxonomy" id="2686017"/>
    <lineage>
        <taxon>Bacteria</taxon>
        <taxon>Pseudomonadati</taxon>
        <taxon>Pseudomonadota</taxon>
        <taxon>Betaproteobacteria</taxon>
        <taxon>Neisseriales</taxon>
        <taxon>Neisseriaceae</taxon>
        <taxon>Craterilacuibacter</taxon>
    </lineage>
</organism>
<evidence type="ECO:0000256" key="5">
    <source>
        <dbReference type="ARBA" id="ARBA00022842"/>
    </source>
</evidence>
<evidence type="ECO:0000256" key="4">
    <source>
        <dbReference type="ARBA" id="ARBA00022801"/>
    </source>
</evidence>
<dbReference type="Pfam" id="PF00293">
    <property type="entry name" value="NUDIX"/>
    <property type="match status" value="1"/>
</dbReference>
<dbReference type="Gene3D" id="3.90.79.10">
    <property type="entry name" value="Nucleoside Triphosphate Pyrophosphohydrolase"/>
    <property type="match status" value="1"/>
</dbReference>
<keyword evidence="4" id="KW-0378">Hydrolase</keyword>
<comment type="caution">
    <text evidence="8">The sequence shown here is derived from an EMBL/GenBank/DDBJ whole genome shotgun (WGS) entry which is preliminary data.</text>
</comment>
<dbReference type="CDD" id="cd03426">
    <property type="entry name" value="NUDIX_CoAse_Nudt7"/>
    <property type="match status" value="1"/>
</dbReference>
<comment type="cofactor">
    <cofactor evidence="2">
        <name>Mg(2+)</name>
        <dbReference type="ChEBI" id="CHEBI:18420"/>
    </cofactor>
</comment>
<protein>
    <submittedName>
        <fullName evidence="8">CoA pyrophosphatase</fullName>
    </submittedName>
</protein>
<comment type="cofactor">
    <cofactor evidence="1">
        <name>Mn(2+)</name>
        <dbReference type="ChEBI" id="CHEBI:29035"/>
    </cofactor>
</comment>
<feature type="domain" description="Nudix hydrolase" evidence="7">
    <location>
        <begin position="48"/>
        <end position="180"/>
    </location>
</feature>
<keyword evidence="6" id="KW-0464">Manganese</keyword>
<dbReference type="PANTHER" id="PTHR12992:SF11">
    <property type="entry name" value="MITOCHONDRIAL COENZYME A DIPHOSPHATASE NUDT8"/>
    <property type="match status" value="1"/>
</dbReference>
<dbReference type="GO" id="GO:0046872">
    <property type="term" value="F:metal ion binding"/>
    <property type="evidence" value="ECO:0007669"/>
    <property type="project" value="UniProtKB-KW"/>
</dbReference>
<dbReference type="RefSeq" id="WP_160795365.1">
    <property type="nucleotide sequence ID" value="NZ_WSSB01000003.1"/>
</dbReference>